<evidence type="ECO:0000256" key="1">
    <source>
        <dbReference type="ARBA" id="ARBA00007592"/>
    </source>
</evidence>
<dbReference type="EMBL" id="BAAALY010000002">
    <property type="protein sequence ID" value="GAA1531806.1"/>
    <property type="molecule type" value="Genomic_DNA"/>
</dbReference>
<dbReference type="InterPro" id="IPR002220">
    <property type="entry name" value="DapA-like"/>
</dbReference>
<dbReference type="Pfam" id="PF00701">
    <property type="entry name" value="DHDPS"/>
    <property type="match status" value="1"/>
</dbReference>
<evidence type="ECO:0000313" key="4">
    <source>
        <dbReference type="EMBL" id="GAA1531806.1"/>
    </source>
</evidence>
<comment type="similarity">
    <text evidence="1 3">Belongs to the DapA family.</text>
</comment>
<comment type="caution">
    <text evidence="4">The sequence shown here is derived from an EMBL/GenBank/DDBJ whole genome shotgun (WGS) entry which is preliminary data.</text>
</comment>
<keyword evidence="5" id="KW-1185">Reference proteome</keyword>
<protein>
    <submittedName>
        <fullName evidence="4">Dihydrodipicolinate synthase family protein</fullName>
    </submittedName>
</protein>
<evidence type="ECO:0000313" key="5">
    <source>
        <dbReference type="Proteomes" id="UP001501791"/>
    </source>
</evidence>
<proteinExistence type="inferred from homology"/>
<evidence type="ECO:0000256" key="2">
    <source>
        <dbReference type="ARBA" id="ARBA00023239"/>
    </source>
</evidence>
<dbReference type="PANTHER" id="PTHR12128:SF66">
    <property type="entry name" value="4-HYDROXY-2-OXOGLUTARATE ALDOLASE, MITOCHONDRIAL"/>
    <property type="match status" value="1"/>
</dbReference>
<dbReference type="PRINTS" id="PR00146">
    <property type="entry name" value="DHPICSNTHASE"/>
</dbReference>
<organism evidence="4 5">
    <name type="scientific">Brevibacterium picturae</name>
    <dbReference type="NCBI Taxonomy" id="260553"/>
    <lineage>
        <taxon>Bacteria</taxon>
        <taxon>Bacillati</taxon>
        <taxon>Actinomycetota</taxon>
        <taxon>Actinomycetes</taxon>
        <taxon>Micrococcales</taxon>
        <taxon>Brevibacteriaceae</taxon>
        <taxon>Brevibacterium</taxon>
    </lineage>
</organism>
<sequence>MTHPTSPFRALFTGLSAFPLTPIRDEEVDEAAYAGLIERLVAAGVDSITALGSTGSYVYLSTGERARVAQLTVDHAAGTPVFVGVGALRTREVLANVRAAEAAGAQGLLLAPVSYHPLTEDDVFELFRTVTSATDLPIVVYDNPGTTHFTFTTDLYARLAELDGVASIKIPGLPLSPREFAAHVEAIRAATGNQVSIGISGDALGAAGLNAGCDAWYTAVGGTLPAPMLAITRAAVNGEAERASELSADLQPLWDLFAEFGGSVRVTAAIAEHLELVAAPSLPLPILGLTDSQKRRVAEVVETLNLH</sequence>
<dbReference type="Proteomes" id="UP001501791">
    <property type="component" value="Unassembled WGS sequence"/>
</dbReference>
<dbReference type="PANTHER" id="PTHR12128">
    <property type="entry name" value="DIHYDRODIPICOLINATE SYNTHASE"/>
    <property type="match status" value="1"/>
</dbReference>
<evidence type="ECO:0000256" key="3">
    <source>
        <dbReference type="PIRNR" id="PIRNR001365"/>
    </source>
</evidence>
<dbReference type="RefSeq" id="WP_346035152.1">
    <property type="nucleotide sequence ID" value="NZ_BAAALY010000002.1"/>
</dbReference>
<dbReference type="PIRSF" id="PIRSF001365">
    <property type="entry name" value="DHDPS"/>
    <property type="match status" value="1"/>
</dbReference>
<name>A0ABN2B153_9MICO</name>
<reference evidence="4 5" key="1">
    <citation type="journal article" date="2019" name="Int. J. Syst. Evol. Microbiol.">
        <title>The Global Catalogue of Microorganisms (GCM) 10K type strain sequencing project: providing services to taxonomists for standard genome sequencing and annotation.</title>
        <authorList>
            <consortium name="The Broad Institute Genomics Platform"/>
            <consortium name="The Broad Institute Genome Sequencing Center for Infectious Disease"/>
            <person name="Wu L."/>
            <person name="Ma J."/>
        </authorList>
    </citation>
    <scope>NUCLEOTIDE SEQUENCE [LARGE SCALE GENOMIC DNA]</scope>
    <source>
        <strain evidence="4 5">JCM 13319</strain>
    </source>
</reference>
<accession>A0ABN2B153</accession>
<dbReference type="SUPFAM" id="SSF51569">
    <property type="entry name" value="Aldolase"/>
    <property type="match status" value="1"/>
</dbReference>
<dbReference type="SMART" id="SM01130">
    <property type="entry name" value="DHDPS"/>
    <property type="match status" value="1"/>
</dbReference>
<dbReference type="InterPro" id="IPR013785">
    <property type="entry name" value="Aldolase_TIM"/>
</dbReference>
<keyword evidence="2 3" id="KW-0456">Lyase</keyword>
<gene>
    <name evidence="4" type="ORF">GCM10009691_04520</name>
</gene>
<dbReference type="CDD" id="cd00408">
    <property type="entry name" value="DHDPS-like"/>
    <property type="match status" value="1"/>
</dbReference>
<dbReference type="Gene3D" id="3.20.20.70">
    <property type="entry name" value="Aldolase class I"/>
    <property type="match status" value="1"/>
</dbReference>